<gene>
    <name evidence="1" type="ORF">BV898_10767</name>
</gene>
<evidence type="ECO:0000313" key="1">
    <source>
        <dbReference type="EMBL" id="OQV15007.1"/>
    </source>
</evidence>
<accession>A0A1W0WIJ9</accession>
<proteinExistence type="predicted"/>
<dbReference type="OrthoDB" id="5059218at2759"/>
<comment type="caution">
    <text evidence="1">The sequence shown here is derived from an EMBL/GenBank/DDBJ whole genome shotgun (WGS) entry which is preliminary data.</text>
</comment>
<dbReference type="AlphaFoldDB" id="A0A1W0WIJ9"/>
<protein>
    <submittedName>
        <fullName evidence="1">Uncharacterized protein</fullName>
    </submittedName>
</protein>
<reference evidence="2" key="1">
    <citation type="submission" date="2017-01" db="EMBL/GenBank/DDBJ databases">
        <title>Comparative genomics of anhydrobiosis in the tardigrade Hypsibius dujardini.</title>
        <authorList>
            <person name="Yoshida Y."/>
            <person name="Koutsovoulos G."/>
            <person name="Laetsch D."/>
            <person name="Stevens L."/>
            <person name="Kumar S."/>
            <person name="Horikawa D."/>
            <person name="Ishino K."/>
            <person name="Komine S."/>
            <person name="Tomita M."/>
            <person name="Blaxter M."/>
            <person name="Arakawa K."/>
        </authorList>
    </citation>
    <scope>NUCLEOTIDE SEQUENCE [LARGE SCALE GENOMIC DNA]</scope>
    <source>
        <strain evidence="2">Z151</strain>
    </source>
</reference>
<sequence length="80" mass="9040">MQKPAFIFDGKMLLNHAALKAIVFEFHRVGKKIQNWLSDSRKSGQVFDCVGVSEFNVDCDLNDDCDNCWILILIAGLHSL</sequence>
<organism evidence="1 2">
    <name type="scientific">Hypsibius exemplaris</name>
    <name type="common">Freshwater tardigrade</name>
    <dbReference type="NCBI Taxonomy" id="2072580"/>
    <lineage>
        <taxon>Eukaryota</taxon>
        <taxon>Metazoa</taxon>
        <taxon>Ecdysozoa</taxon>
        <taxon>Tardigrada</taxon>
        <taxon>Eutardigrada</taxon>
        <taxon>Parachela</taxon>
        <taxon>Hypsibioidea</taxon>
        <taxon>Hypsibiidae</taxon>
        <taxon>Hypsibius</taxon>
    </lineage>
</organism>
<name>A0A1W0WIJ9_HYPEX</name>
<evidence type="ECO:0000313" key="2">
    <source>
        <dbReference type="Proteomes" id="UP000192578"/>
    </source>
</evidence>
<keyword evidence="2" id="KW-1185">Reference proteome</keyword>
<dbReference type="EMBL" id="MTYJ01000095">
    <property type="protein sequence ID" value="OQV15007.1"/>
    <property type="molecule type" value="Genomic_DNA"/>
</dbReference>
<dbReference type="Proteomes" id="UP000192578">
    <property type="component" value="Unassembled WGS sequence"/>
</dbReference>